<proteinExistence type="predicted"/>
<reference evidence="2 3" key="1">
    <citation type="journal article" date="2020" name="Cell Host Microbe">
        <title>Functional and Genomic Variation between Human-Derived Isolates of Lachnospiraceae Reveals Inter- and Intra-Species Diversity.</title>
        <authorList>
            <person name="Sorbara M.T."/>
            <person name="Littmann E.R."/>
            <person name="Fontana E."/>
            <person name="Moody T.U."/>
            <person name="Kohout C.E."/>
            <person name="Gjonbalaj M."/>
            <person name="Eaton V."/>
            <person name="Seok R."/>
            <person name="Leiner I.M."/>
            <person name="Pamer E.G."/>
        </authorList>
    </citation>
    <scope>NUCLEOTIDE SEQUENCE [LARGE SCALE GENOMIC DNA]</scope>
    <source>
        <strain evidence="2 3">MSK.1.17</strain>
    </source>
</reference>
<name>A0AAW5C7F4_9FIRM</name>
<gene>
    <name evidence="2" type="ORF">G5B36_29125</name>
    <name evidence="1" type="ORF">L0N08_28735</name>
</gene>
<evidence type="ECO:0000313" key="2">
    <source>
        <dbReference type="EMBL" id="NSJ52699.1"/>
    </source>
</evidence>
<reference evidence="2" key="2">
    <citation type="submission" date="2020-02" db="EMBL/GenBank/DDBJ databases">
        <authorList>
            <person name="Littmann E."/>
            <person name="Sorbara M."/>
        </authorList>
    </citation>
    <scope>NUCLEOTIDE SEQUENCE</scope>
    <source>
        <strain evidence="2">MSK.1.17</strain>
    </source>
</reference>
<evidence type="ECO:0000313" key="1">
    <source>
        <dbReference type="EMBL" id="MCG4749396.1"/>
    </source>
</evidence>
<comment type="caution">
    <text evidence="1">The sequence shown here is derived from an EMBL/GenBank/DDBJ whole genome shotgun (WGS) entry which is preliminary data.</text>
</comment>
<evidence type="ECO:0000313" key="3">
    <source>
        <dbReference type="Proteomes" id="UP000669239"/>
    </source>
</evidence>
<keyword evidence="3" id="KW-1185">Reference proteome</keyword>
<sequence>MVDWAGTALPLYDKTTGDICKVYLFVAPLPFSMYCYAQACRTMKEQD</sequence>
<protein>
    <submittedName>
        <fullName evidence="1">Uncharacterized protein</fullName>
    </submittedName>
</protein>
<reference evidence="1" key="3">
    <citation type="submission" date="2022-01" db="EMBL/GenBank/DDBJ databases">
        <title>Collection of gut derived symbiotic bacterial strains cultured from healthy donors.</title>
        <authorList>
            <person name="Lin H."/>
            <person name="Kohout C."/>
            <person name="Waligurski E."/>
            <person name="Pamer E.G."/>
        </authorList>
    </citation>
    <scope>NUCLEOTIDE SEQUENCE</scope>
    <source>
        <strain evidence="1">DFI.6.55</strain>
    </source>
</reference>
<accession>A0AAW5C7F4</accession>
<organism evidence="1 4">
    <name type="scientific">Enterocloster aldenensis</name>
    <dbReference type="NCBI Taxonomy" id="358742"/>
    <lineage>
        <taxon>Bacteria</taxon>
        <taxon>Bacillati</taxon>
        <taxon>Bacillota</taxon>
        <taxon>Clostridia</taxon>
        <taxon>Lachnospirales</taxon>
        <taxon>Lachnospiraceae</taxon>
        <taxon>Enterocloster</taxon>
    </lineage>
</organism>
<dbReference type="EMBL" id="JAAITT010000097">
    <property type="protein sequence ID" value="NSJ52699.1"/>
    <property type="molecule type" value="Genomic_DNA"/>
</dbReference>
<dbReference type="RefSeq" id="WP_165643246.1">
    <property type="nucleotide sequence ID" value="NZ_JAAITT010000097.1"/>
</dbReference>
<dbReference type="AlphaFoldDB" id="A0AAW5C7F4"/>
<dbReference type="EMBL" id="JAKNGE010000063">
    <property type="protein sequence ID" value="MCG4749396.1"/>
    <property type="molecule type" value="Genomic_DNA"/>
</dbReference>
<evidence type="ECO:0000313" key="4">
    <source>
        <dbReference type="Proteomes" id="UP001299608"/>
    </source>
</evidence>
<dbReference type="Proteomes" id="UP001299608">
    <property type="component" value="Unassembled WGS sequence"/>
</dbReference>
<dbReference type="Proteomes" id="UP000669239">
    <property type="component" value="Unassembled WGS sequence"/>
</dbReference>